<keyword evidence="1" id="KW-0472">Membrane</keyword>
<feature type="transmembrane region" description="Helical" evidence="1">
    <location>
        <begin position="222"/>
        <end position="246"/>
    </location>
</feature>
<proteinExistence type="predicted"/>
<name>A0A839EX36_9GAMM</name>
<keyword evidence="1" id="KW-0812">Transmembrane</keyword>
<feature type="transmembrane region" description="Helical" evidence="1">
    <location>
        <begin position="162"/>
        <end position="182"/>
    </location>
</feature>
<feature type="transmembrane region" description="Helical" evidence="1">
    <location>
        <begin position="123"/>
        <end position="142"/>
    </location>
</feature>
<dbReference type="EMBL" id="JACGXL010000001">
    <property type="protein sequence ID" value="MBA8886946.1"/>
    <property type="molecule type" value="Genomic_DNA"/>
</dbReference>
<sequence length="279" mass="28728">MLRLRHATVGGAERDALRCAHPARAGGPAAFAVALALLFAASAAATVLGCAAMASHAQPMPGGWMLSAMDMPMCGQGAVGGLLAFAAMWLAMTVAMMLPSLAPALWRYRSMLDHARVPHADRLLVSAGAGYFATWLVVGIVLCVLGDGAGDLMLQRPAWSRAMPALGGATVIIAGMAQFSAWKRHHLACCRAAFAHDDPAVRGIDAWHDGVRLGLHCNAACANLTAVLLVLGVMDLRAMALVAAAITAERLAPRDANVVRSVGVVLVGVGACVLGQALA</sequence>
<dbReference type="Proteomes" id="UP000550401">
    <property type="component" value="Unassembled WGS sequence"/>
</dbReference>
<keyword evidence="1" id="KW-1133">Transmembrane helix</keyword>
<comment type="caution">
    <text evidence="2">The sequence shown here is derived from an EMBL/GenBank/DDBJ whole genome shotgun (WGS) entry which is preliminary data.</text>
</comment>
<feature type="transmembrane region" description="Helical" evidence="1">
    <location>
        <begin position="81"/>
        <end position="102"/>
    </location>
</feature>
<dbReference type="Pfam" id="PF09948">
    <property type="entry name" value="PpoB2"/>
    <property type="match status" value="1"/>
</dbReference>
<dbReference type="RefSeq" id="WP_182529978.1">
    <property type="nucleotide sequence ID" value="NZ_JACGXL010000001.1"/>
</dbReference>
<evidence type="ECO:0000313" key="2">
    <source>
        <dbReference type="EMBL" id="MBA8886946.1"/>
    </source>
</evidence>
<gene>
    <name evidence="2" type="ORF">FHW12_001137</name>
</gene>
<accession>A0A839EX36</accession>
<dbReference type="AlphaFoldDB" id="A0A839EX36"/>
<keyword evidence="3" id="KW-1185">Reference proteome</keyword>
<protein>
    <submittedName>
        <fullName evidence="2">Putative metal-binding membrane protein</fullName>
    </submittedName>
</protein>
<organism evidence="2 3">
    <name type="scientific">Dokdonella fugitiva</name>
    <dbReference type="NCBI Taxonomy" id="328517"/>
    <lineage>
        <taxon>Bacteria</taxon>
        <taxon>Pseudomonadati</taxon>
        <taxon>Pseudomonadota</taxon>
        <taxon>Gammaproteobacteria</taxon>
        <taxon>Lysobacterales</taxon>
        <taxon>Rhodanobacteraceae</taxon>
        <taxon>Dokdonella</taxon>
    </lineage>
</organism>
<dbReference type="InterPro" id="IPR018688">
    <property type="entry name" value="PpoB2-like"/>
</dbReference>
<evidence type="ECO:0000313" key="3">
    <source>
        <dbReference type="Proteomes" id="UP000550401"/>
    </source>
</evidence>
<feature type="transmembrane region" description="Helical" evidence="1">
    <location>
        <begin position="258"/>
        <end position="278"/>
    </location>
</feature>
<evidence type="ECO:0000256" key="1">
    <source>
        <dbReference type="SAM" id="Phobius"/>
    </source>
</evidence>
<reference evidence="2 3" key="1">
    <citation type="submission" date="2020-07" db="EMBL/GenBank/DDBJ databases">
        <title>Genomic Encyclopedia of Type Strains, Phase IV (KMG-V): Genome sequencing to study the core and pangenomes of soil and plant-associated prokaryotes.</title>
        <authorList>
            <person name="Whitman W."/>
        </authorList>
    </citation>
    <scope>NUCLEOTIDE SEQUENCE [LARGE SCALE GENOMIC DNA]</scope>
    <source>
        <strain evidence="2 3">RH2WT43</strain>
    </source>
</reference>